<organism evidence="1 2">
    <name type="scientific">Heyndrickxia sporothermodurans</name>
    <dbReference type="NCBI Taxonomy" id="46224"/>
    <lineage>
        <taxon>Bacteria</taxon>
        <taxon>Bacillati</taxon>
        <taxon>Bacillota</taxon>
        <taxon>Bacilli</taxon>
        <taxon>Bacillales</taxon>
        <taxon>Bacillaceae</taxon>
        <taxon>Heyndrickxia</taxon>
    </lineage>
</organism>
<dbReference type="RefSeq" id="WP_202299783.1">
    <property type="nucleotide sequence ID" value="NZ_CP066701.1"/>
</dbReference>
<evidence type="ECO:0000313" key="1">
    <source>
        <dbReference type="EMBL" id="QQX25473.1"/>
    </source>
</evidence>
<protein>
    <submittedName>
        <fullName evidence="1">Uncharacterized protein</fullName>
    </submittedName>
</protein>
<dbReference type="KEGG" id="hspo:JGZ69_00100"/>
<gene>
    <name evidence="1" type="ORF">JGZ69_00100</name>
</gene>
<proteinExistence type="predicted"/>
<dbReference type="AlphaFoldDB" id="A0AB37HKI5"/>
<dbReference type="EMBL" id="CP066701">
    <property type="protein sequence ID" value="QQX25473.1"/>
    <property type="molecule type" value="Genomic_DNA"/>
</dbReference>
<name>A0AB37HKI5_9BACI</name>
<sequence>MDEKKQPNSFRICPLFFLKRYFSPFALRMVQKGGSLSFDKGQDTRTYPLQSQVHQSTGQGGKTFLSFLKNSQEKKLFPLTLDLLTILSVHSPCQKGKNNSLWELHSFVRQKRRTKELKILKHKNKI</sequence>
<evidence type="ECO:0000313" key="2">
    <source>
        <dbReference type="Proteomes" id="UP000595512"/>
    </source>
</evidence>
<reference evidence="1 2" key="1">
    <citation type="submission" date="2020-12" db="EMBL/GenBank/DDBJ databases">
        <title>Taxonomic evaluation of the Bacillus sporothermodurans group of bacteria based on whole genome sequences.</title>
        <authorList>
            <person name="Fiedler G."/>
            <person name="Herbstmann A.-D."/>
            <person name="Doll E."/>
            <person name="Wenning M."/>
            <person name="Brinks E."/>
            <person name="Kabisch J."/>
            <person name="Breitenwieser F."/>
            <person name="Lappann M."/>
            <person name="Boehnlein C."/>
            <person name="Franz C."/>
        </authorList>
    </citation>
    <scope>NUCLEOTIDE SEQUENCE [LARGE SCALE GENOMIC DNA]</scope>
    <source>
        <strain evidence="1 2">DSM 10599</strain>
    </source>
</reference>
<accession>A0AB37HKI5</accession>
<dbReference type="Proteomes" id="UP000595512">
    <property type="component" value="Chromosome"/>
</dbReference>